<keyword evidence="1" id="KW-0507">mRNA processing</keyword>
<keyword evidence="2" id="KW-0645">Protease</keyword>
<organism evidence="19 20">
    <name type="scientific">Somion occarium</name>
    <dbReference type="NCBI Taxonomy" id="3059160"/>
    <lineage>
        <taxon>Eukaryota</taxon>
        <taxon>Fungi</taxon>
        <taxon>Dikarya</taxon>
        <taxon>Basidiomycota</taxon>
        <taxon>Agaricomycotina</taxon>
        <taxon>Agaricomycetes</taxon>
        <taxon>Polyporales</taxon>
        <taxon>Cerrenaceae</taxon>
        <taxon>Somion</taxon>
    </lineage>
</organism>
<dbReference type="Gene3D" id="3.10.10.10">
    <property type="entry name" value="HIV Type 1 Reverse Transcriptase, subunit A, domain 1"/>
    <property type="match status" value="1"/>
</dbReference>
<keyword evidence="14" id="KW-0511">Multifunctional enzyme</keyword>
<feature type="region of interest" description="Disordered" evidence="16">
    <location>
        <begin position="1976"/>
        <end position="2022"/>
    </location>
</feature>
<evidence type="ECO:0000256" key="12">
    <source>
        <dbReference type="ARBA" id="ARBA00022918"/>
    </source>
</evidence>
<evidence type="ECO:0000256" key="13">
    <source>
        <dbReference type="ARBA" id="ARBA00023125"/>
    </source>
</evidence>
<dbReference type="Pfam" id="PF17921">
    <property type="entry name" value="Integrase_H2C2"/>
    <property type="match status" value="1"/>
</dbReference>
<dbReference type="PANTHER" id="PTHR37984">
    <property type="entry name" value="PROTEIN CBG26694"/>
    <property type="match status" value="1"/>
</dbReference>
<dbReference type="PROSITE" id="PS50994">
    <property type="entry name" value="INTEGRASE"/>
    <property type="match status" value="1"/>
</dbReference>
<feature type="region of interest" description="Disordered" evidence="16">
    <location>
        <begin position="1234"/>
        <end position="1290"/>
    </location>
</feature>
<dbReference type="CDD" id="cd01647">
    <property type="entry name" value="RT_LTR"/>
    <property type="match status" value="1"/>
</dbReference>
<dbReference type="InterPro" id="IPR012337">
    <property type="entry name" value="RNaseH-like_sf"/>
</dbReference>
<evidence type="ECO:0000256" key="9">
    <source>
        <dbReference type="ARBA" id="ARBA00022842"/>
    </source>
</evidence>
<dbReference type="CDD" id="cd00303">
    <property type="entry name" value="retropepsin_like"/>
    <property type="match status" value="1"/>
</dbReference>
<dbReference type="InterPro" id="IPR043502">
    <property type="entry name" value="DNA/RNA_pol_sf"/>
</dbReference>
<dbReference type="InterPro" id="IPR001878">
    <property type="entry name" value="Znf_CCHC"/>
</dbReference>
<dbReference type="InterPro" id="IPR043128">
    <property type="entry name" value="Rev_trsase/Diguanyl_cyclase"/>
</dbReference>
<evidence type="ECO:0000256" key="7">
    <source>
        <dbReference type="ARBA" id="ARBA00022759"/>
    </source>
</evidence>
<dbReference type="InterPro" id="IPR036875">
    <property type="entry name" value="Znf_CCHC_sf"/>
</dbReference>
<dbReference type="InterPro" id="IPR041588">
    <property type="entry name" value="Integrase_H2C2"/>
</dbReference>
<keyword evidence="5" id="KW-0540">Nuclease</keyword>
<evidence type="ECO:0000256" key="5">
    <source>
        <dbReference type="ARBA" id="ARBA00022722"/>
    </source>
</evidence>
<evidence type="ECO:0000313" key="19">
    <source>
        <dbReference type="EMBL" id="CAL1698010.1"/>
    </source>
</evidence>
<dbReference type="InterPro" id="IPR041577">
    <property type="entry name" value="RT_RNaseH_2"/>
</dbReference>
<feature type="region of interest" description="Disordered" evidence="16">
    <location>
        <begin position="261"/>
        <end position="350"/>
    </location>
</feature>
<proteinExistence type="predicted"/>
<feature type="compositionally biased region" description="Polar residues" evidence="16">
    <location>
        <begin position="1589"/>
        <end position="1602"/>
    </location>
</feature>
<evidence type="ECO:0000256" key="8">
    <source>
        <dbReference type="ARBA" id="ARBA00022801"/>
    </source>
</evidence>
<dbReference type="SUPFAM" id="SSF50630">
    <property type="entry name" value="Acid proteases"/>
    <property type="match status" value="1"/>
</dbReference>
<dbReference type="SUPFAM" id="SSF56672">
    <property type="entry name" value="DNA/RNA polymerases"/>
    <property type="match status" value="1"/>
</dbReference>
<feature type="region of interest" description="Disordered" evidence="16">
    <location>
        <begin position="621"/>
        <end position="646"/>
    </location>
</feature>
<dbReference type="SUPFAM" id="SSF57756">
    <property type="entry name" value="Retrovirus zinc finger-like domains"/>
    <property type="match status" value="1"/>
</dbReference>
<sequence>MSDTSDLAILSLSSVSSQGALRSTTPPSSPLTPLPSSSTLAFPPQNPIPTHTTATAMTTPQHLGVIDLPIPGTKNAPKKFKGKYSEIKPFVQHYERLCLQKGVTDAQEKIENITQYCSRDAREFMEGLSSYKSGNWDQFTRDLLEFYDAERDSKRYRPKDLVIYVKNWKSDHKTIHNLSSWKEYNRGFIKIAGWLKKEGKITEDTQAITFWKGIPKPFRHRLEARLLAKTPDHDLSNPFSMESIHKAAKALLQRNRFDREGYLSDGEDDESEDEDSEDSDRDSESSDSDSDSSDDEKIAQHVKKLRKKRKEKMSREKLKKKKKSEQEEKPEAKINKSARPTRKKEKDSEVEELINQLNKMSLEDPAYAISYFRACRLDPLVADIVPKPNERHQRINAQPSGQFFNNSSRPPMQRQMPPHMDNAPTGDRRCFGCGQTGHGTRFCPRMTELLSQGIVSRDPAGRYVMANGQPIMKIAFDEPLATAAVRLHPTPQANFIAVNHATIEEVTDEDYQEVGEDGELSDDEGDGRNAAWPVTRTPKSTTAARKEKFEGVLMPPRKFLDKRDEKTRSAKGNKENVLPRKKNFEYPSNGKIPEPVPVDVERDIPVDNHSDIIMDEELGMREPLGERNASKNLENHSPEKRIPRRSEIQAQVDRLNVLTKVLNTPVTLAVGEVFGMSKEMSTHLLDVLKPKPATKLQHVPKATAALARTSASFNSSAVSASFIAWSRGTLIKLKMHCDNVPVDAIIDTGSQLNIAHEQIWKDVLARPMDKGRKISMSDANGGEGMLSGLVPNVPLNCGGVLTHANIYVGTQVPFKLLLGRPWQRGNYVSIDEREDGLVQADEGLTIEPDIPEKLLEEEIVDEREPRPFQHAFDVRTQMWMHRFFFSPSQYDRPMLVTMLLPFHHSNPTPGILDRYAIEGREGIGKVSFSALHEKIDSLHRLKKAPKFRLNLGTFNAFPLQSDSTGPARHQVESFLINDATLIYAKPGSELPTAVQYVDAYLQFKDSLEHDLENHEWKGPILVPAEGPPDPTDKSQKPEGHPDSQAESTKGEDDDAPELRPFQFDTFNVKTQMDMDQMYFSAFQYDRPSLTSIPVPFEDNNPTPALLRIYASESTEDVGQTKSEELHSKSMSVIWRNKTPQFRLTLGTYEACPVLTEFTEPTRRRVDAFIIKGATLIYAEPGSVQPMAVRHVDAYLQFKKSPGYPSGDYEWNGPIFVPVEPVPETTEDKMEIIKQPSGQQDDQPGLFDSKSKNQAKENSLPDEFDSGPSKTASLSFDELDPLDMTPRLPSADQYLKTEIELSIQRDKEERDPSEALAARNLVIQLNSTGETNDEVLRIRGGCSRSDDSGDLDWNLNEDYCQLRQSRHGPEEDLLNKISTHSTGTTHREDHKGKETYNIIPEFSKDLDSLQKDFNLTVKVNDKNWDKANGRLYVQETPYLTNDAALFCSLFGLNPSSSVPGPTDDIRHTENRQIDLQNLEEVSTSNLDAENGTTYLTGDADKGQYLDVHVDASKMSMIKENAVFDQSVHPPYVPHSKEVSFNRHRGGENLPFFMLNREDAGWTRTEEIGRNGRNTYEEFRPTLGERDRPSNSDPNRNRVSQTTSGDRLRESIWSAFSNFDVETLAYLLTRVRTLLGEVPIELGLKRIYEYANGIGLLTVNNKVEMENTVEDAQALHSKTGDLLREIKGLTKGIGQCGHPRTAICLEEPERQLEHTLVTRAMAPIPSFATHPPPPRFAVTEYGLRALAPFAALAGMSNRPPPIPRDGLNQSHLSGTPPLDSEYPTCQVSITSGKAQALPSTESKEGTTYSYIFDDTTLVHAPSIWTGEPDVRRVRGMLNVVVDRETEIAEPTWEGLALALDEEQDLKTREVREEIEDDDVPMLSLEEEELEEGEIEEEWKRQRKERMKELYSIEENDRDSWPDPESQISAVPPISAEIRLDSASPNSLKCSANPSLNPSRPSGATGFIDWDSKSRSYFEQSLYSQSPQTLPPPLAFPLGPPRPPPSPDASAGSCAFVSQEDQTDEDDEVVLVERNGVNGPQTLRYVPPHCRKLTSKLGTSSENVSLLEDPVVRRKPTLSYYRSQDPRRRNGHLRSDHAAVRAELLSLASCCPSTTPCSTPEYSPTIWSLPPAAPPVSAFTANVNVPTLEGLRTTSPSDDFTLDSSLRRFWNEARRSLFQEDLPAYVPLDSTGKKTTYGNDVSMHSTNTPSIKSHLPSVTMTPTLPGQPVSRQKQCELEHELDKILAVAPSPEETKDGHDDSEESEWSNMDLQALQYTQPLIVNGNPIFPIRSGSLPFTYISLRSERLLNPLPPRDTVPFLNNIWHGQDDLKTRREFIQDYHTLGEWAERDLCLPFVARTYARGLDDDSNSWLRDRFRRLPPILDAFVEPFAGRQCYTAFDLYWGFDARKIHEKSRDMTAFLSPLGLLRLTSLPTGFTNSPAEFQACMAFILQDEMPHTADIFIDDLPIKGPLTEYLDENGVPEVLKENPGIRRFIWEHACDVHRIMHRVGHAGGTFSPSKVQLARREVVIVGHKCTPEGRIPDPNKIEKVLNWPILTTVKEVRGFLGLCGTVRIWIKNYSAMARPLTELIRHDTDFEWDDRRQEAFDNLKMLITSAPALKPIDYSSDLPVVLSVDSSYIAVGFILSQRDEQGHKRPARYGSIPMNEREARYSQPKLELYGLFRALRAYRLYLVGVKKLQVEVDAKYIKGMLNEPDLQPNASVNRWIQGILLFDFELIHIPAEHHKGPDALSRRGLGEGEEVKEEDDAWLDEIALYTLPHEVTLDNDAFQDYNPLKLIPVYISTDSKQDQTMRQIHKFLSTLETPEFLSLQERKRFITKASRFFIRNGNMYRRAGQRPPLKVIFSANKRLSILESAHEGQGHRGEYAVMRMLKERFYWPNMWNDVHQHVRSCHQCQLRSTRKVEVPLTISAPVTLFTKIYLDIMFMPKAKGFKYIIAARDDLSRAAEGRALRDATSHAIAKFLWEEIFCRYDAIGQVTTDNGPEFKKAFNTLTRRYGVPQVSISAYNSKANGVVERGHAIIRESIVKACDGKVKDWPDYVPHAFFADKITISRSTGFSPYYLLFGVHPVLPFDLLEASFLVEGFHSGMSTTDLLALRIQQLSKKDQDLEKAAEVLAKTRLRSKAQFEKKFEHRIRVESFKPGDLVLVRNTAIERSLNRKTKPRYLGPYEVVRRTFKGAYIVKELNGNLWKQGIAAFRLLPYISRDDSRLQDLAGRIEEIGRPSQKHITEFSDLDSSDSSEESTSNLEDVFYEHISNH</sequence>
<keyword evidence="20" id="KW-1185">Reference proteome</keyword>
<keyword evidence="15" id="KW-0863">Zinc-finger</keyword>
<keyword evidence="11" id="KW-0229">DNA integration</keyword>
<accession>A0ABP1CQQ9</accession>
<evidence type="ECO:0000256" key="6">
    <source>
        <dbReference type="ARBA" id="ARBA00022750"/>
    </source>
</evidence>
<feature type="compositionally biased region" description="Basic residues" evidence="16">
    <location>
        <begin position="300"/>
        <end position="323"/>
    </location>
</feature>
<evidence type="ECO:0000256" key="15">
    <source>
        <dbReference type="PROSITE-ProRule" id="PRU00047"/>
    </source>
</evidence>
<dbReference type="Gene3D" id="3.30.70.270">
    <property type="match status" value="2"/>
</dbReference>
<dbReference type="PROSITE" id="PS00141">
    <property type="entry name" value="ASP_PROTEASE"/>
    <property type="match status" value="1"/>
</dbReference>
<dbReference type="CDD" id="cd09274">
    <property type="entry name" value="RNase_HI_RT_Ty3"/>
    <property type="match status" value="1"/>
</dbReference>
<feature type="compositionally biased region" description="Pro residues" evidence="16">
    <location>
        <begin position="1986"/>
        <end position="2004"/>
    </location>
</feature>
<dbReference type="InterPro" id="IPR001969">
    <property type="entry name" value="Aspartic_peptidase_AS"/>
</dbReference>
<keyword evidence="8" id="KW-0378">Hydrolase</keyword>
<dbReference type="InterPro" id="IPR001584">
    <property type="entry name" value="Integrase_cat-core"/>
</dbReference>
<evidence type="ECO:0000256" key="3">
    <source>
        <dbReference type="ARBA" id="ARBA00022679"/>
    </source>
</evidence>
<feature type="compositionally biased region" description="Polar residues" evidence="16">
    <location>
        <begin position="1941"/>
        <end position="1959"/>
    </location>
</feature>
<dbReference type="InterPro" id="IPR050951">
    <property type="entry name" value="Retrovirus_Pol_polyprotein"/>
</dbReference>
<keyword evidence="6" id="KW-0064">Aspartyl protease</keyword>
<feature type="compositionally biased region" description="Basic and acidic residues" evidence="16">
    <location>
        <begin position="1571"/>
        <end position="1588"/>
    </location>
</feature>
<evidence type="ECO:0000256" key="2">
    <source>
        <dbReference type="ARBA" id="ARBA00022670"/>
    </source>
</evidence>
<dbReference type="EMBL" id="OZ037953">
    <property type="protein sequence ID" value="CAL1698010.1"/>
    <property type="molecule type" value="Genomic_DNA"/>
</dbReference>
<keyword evidence="12" id="KW-0695">RNA-directed DNA polymerase</keyword>
<dbReference type="Pfam" id="PF17919">
    <property type="entry name" value="RT_RNaseH_2"/>
    <property type="match status" value="1"/>
</dbReference>
<feature type="compositionally biased region" description="Acidic residues" evidence="16">
    <location>
        <begin position="514"/>
        <end position="525"/>
    </location>
</feature>
<feature type="domain" description="CCHC-type" evidence="17">
    <location>
        <begin position="428"/>
        <end position="445"/>
    </location>
</feature>
<feature type="compositionally biased region" description="Polar residues" evidence="16">
    <location>
        <begin position="1976"/>
        <end position="1985"/>
    </location>
</feature>
<dbReference type="Gene3D" id="3.30.420.10">
    <property type="entry name" value="Ribonuclease H-like superfamily/Ribonuclease H"/>
    <property type="match status" value="1"/>
</dbReference>
<dbReference type="Gene3D" id="1.10.340.70">
    <property type="match status" value="1"/>
</dbReference>
<evidence type="ECO:0000256" key="4">
    <source>
        <dbReference type="ARBA" id="ARBA00022695"/>
    </source>
</evidence>
<dbReference type="Proteomes" id="UP001497453">
    <property type="component" value="Chromosome 10"/>
</dbReference>
<dbReference type="InterPro" id="IPR025165">
    <property type="entry name" value="DUF4100"/>
</dbReference>
<feature type="compositionally biased region" description="Acidic residues" evidence="16">
    <location>
        <begin position="265"/>
        <end position="294"/>
    </location>
</feature>
<keyword evidence="15" id="KW-0862">Zinc</keyword>
<feature type="region of interest" description="Disordered" evidence="16">
    <location>
        <begin position="581"/>
        <end position="602"/>
    </location>
</feature>
<protein>
    <recommendedName>
        <fullName evidence="21">CCHC-type domain-containing protein</fullName>
    </recommendedName>
</protein>
<dbReference type="InterPro" id="IPR021109">
    <property type="entry name" value="Peptidase_aspartic_dom_sf"/>
</dbReference>
<feature type="compositionally biased region" description="Basic and acidic residues" evidence="16">
    <location>
        <begin position="324"/>
        <end position="334"/>
    </location>
</feature>
<feature type="region of interest" description="Disordered" evidence="16">
    <location>
        <begin position="1019"/>
        <end position="1058"/>
    </location>
</feature>
<evidence type="ECO:0000256" key="11">
    <source>
        <dbReference type="ARBA" id="ARBA00022908"/>
    </source>
</evidence>
<reference evidence="20" key="1">
    <citation type="submission" date="2024-04" db="EMBL/GenBank/DDBJ databases">
        <authorList>
            <person name="Shaw F."/>
            <person name="Minotto A."/>
        </authorList>
    </citation>
    <scope>NUCLEOTIDE SEQUENCE [LARGE SCALE GENOMIC DNA]</scope>
</reference>
<feature type="region of interest" description="Disordered" evidence="16">
    <location>
        <begin position="1571"/>
        <end position="1602"/>
    </location>
</feature>
<keyword evidence="13" id="KW-0238">DNA-binding</keyword>
<evidence type="ECO:0000259" key="18">
    <source>
        <dbReference type="PROSITE" id="PS50994"/>
    </source>
</evidence>
<feature type="compositionally biased region" description="Basic and acidic residues" evidence="16">
    <location>
        <begin position="1030"/>
        <end position="1043"/>
    </location>
</feature>
<dbReference type="Pfam" id="PF00665">
    <property type="entry name" value="rve"/>
    <property type="match status" value="1"/>
</dbReference>
<dbReference type="PANTHER" id="PTHR37984:SF5">
    <property type="entry name" value="PROTEIN NYNRIN-LIKE"/>
    <property type="match status" value="1"/>
</dbReference>
<dbReference type="Gene3D" id="2.40.70.10">
    <property type="entry name" value="Acid Proteases"/>
    <property type="match status" value="1"/>
</dbReference>
<keyword evidence="3" id="KW-0808">Transferase</keyword>
<evidence type="ECO:0000256" key="1">
    <source>
        <dbReference type="ARBA" id="ARBA00022664"/>
    </source>
</evidence>
<keyword evidence="15" id="KW-0479">Metal-binding</keyword>
<dbReference type="Pfam" id="PF13352">
    <property type="entry name" value="DUF4100"/>
    <property type="match status" value="1"/>
</dbReference>
<keyword evidence="4" id="KW-0548">Nucleotidyltransferase</keyword>
<feature type="region of interest" description="Disordered" evidence="16">
    <location>
        <begin position="1941"/>
        <end position="1964"/>
    </location>
</feature>
<evidence type="ECO:0000256" key="16">
    <source>
        <dbReference type="SAM" id="MobiDB-lite"/>
    </source>
</evidence>
<gene>
    <name evidence="19" type="ORF">GFSPODELE1_LOCUS1951</name>
</gene>
<dbReference type="PROSITE" id="PS50158">
    <property type="entry name" value="ZF_CCHC"/>
    <property type="match status" value="1"/>
</dbReference>
<name>A0ABP1CQQ9_9APHY</name>
<feature type="region of interest" description="Disordered" evidence="16">
    <location>
        <begin position="514"/>
        <end position="553"/>
    </location>
</feature>
<dbReference type="InterPro" id="IPR036397">
    <property type="entry name" value="RNaseH_sf"/>
</dbReference>
<keyword evidence="10" id="KW-0694">RNA-binding</keyword>
<keyword evidence="9" id="KW-0460">Magnesium</keyword>
<evidence type="ECO:0000256" key="14">
    <source>
        <dbReference type="ARBA" id="ARBA00023268"/>
    </source>
</evidence>
<feature type="domain" description="Integrase catalytic" evidence="18">
    <location>
        <begin position="2924"/>
        <end position="3083"/>
    </location>
</feature>
<feature type="compositionally biased region" description="Low complexity" evidence="16">
    <location>
        <begin position="2005"/>
        <end position="2017"/>
    </location>
</feature>
<keyword evidence="7" id="KW-0255">Endonuclease</keyword>
<evidence type="ECO:0008006" key="21">
    <source>
        <dbReference type="Google" id="ProtNLM"/>
    </source>
</evidence>
<dbReference type="SUPFAM" id="SSF53098">
    <property type="entry name" value="Ribonuclease H-like"/>
    <property type="match status" value="1"/>
</dbReference>
<feature type="region of interest" description="Disordered" evidence="16">
    <location>
        <begin position="16"/>
        <end position="54"/>
    </location>
</feature>
<evidence type="ECO:0000256" key="10">
    <source>
        <dbReference type="ARBA" id="ARBA00022884"/>
    </source>
</evidence>
<evidence type="ECO:0000313" key="20">
    <source>
        <dbReference type="Proteomes" id="UP001497453"/>
    </source>
</evidence>
<evidence type="ECO:0000259" key="17">
    <source>
        <dbReference type="PROSITE" id="PS50158"/>
    </source>
</evidence>